<reference evidence="2" key="1">
    <citation type="submission" date="2018-09" db="EMBL/GenBank/DDBJ databases">
        <title>whole genome sequence of T. equiperdum IVM-t1 strain.</title>
        <authorList>
            <person name="Suganuma K."/>
        </authorList>
    </citation>
    <scope>NUCLEOTIDE SEQUENCE [LARGE SCALE GENOMIC DNA]</scope>
    <source>
        <strain evidence="2">IVM-t1</strain>
    </source>
</reference>
<accession>A0A3L6KSN6</accession>
<dbReference type="Proteomes" id="UP000266743">
    <property type="component" value="Chromosome 11"/>
</dbReference>
<name>A0A3L6KSN6_9TRYP</name>
<feature type="compositionally biased region" description="Basic and acidic residues" evidence="1">
    <location>
        <begin position="1"/>
        <end position="11"/>
    </location>
</feature>
<proteinExistence type="predicted"/>
<organism evidence="2">
    <name type="scientific">Trypanosoma brucei equiperdum</name>
    <dbReference type="NCBI Taxonomy" id="630700"/>
    <lineage>
        <taxon>Eukaryota</taxon>
        <taxon>Discoba</taxon>
        <taxon>Euglenozoa</taxon>
        <taxon>Kinetoplastea</taxon>
        <taxon>Metakinetoplastina</taxon>
        <taxon>Trypanosomatida</taxon>
        <taxon>Trypanosomatidae</taxon>
        <taxon>Trypanosoma</taxon>
    </lineage>
</organism>
<feature type="compositionally biased region" description="Acidic residues" evidence="1">
    <location>
        <begin position="12"/>
        <end position="56"/>
    </location>
</feature>
<sequence length="133" mass="14520">MAEEEAKKPELGDDGEDEWSNDGLDDDLVDNAEDEDEDDDDDEWDDDGEDSDDDLDANGMADEGHLQALLMEAAAARKDAKGGAGCDEEEENLLDEADFVSPIDSCNAWSLLLSAVNLCSSRQQAHHPRSSFK</sequence>
<gene>
    <name evidence="2" type="ORF">DPX39_110050000</name>
</gene>
<feature type="region of interest" description="Disordered" evidence="1">
    <location>
        <begin position="1"/>
        <end position="65"/>
    </location>
</feature>
<dbReference type="AlphaFoldDB" id="A0A3L6KSN6"/>
<evidence type="ECO:0000313" key="2">
    <source>
        <dbReference type="EMBL" id="RHW67509.1"/>
    </source>
</evidence>
<dbReference type="EMBL" id="QSBY01000011">
    <property type="protein sequence ID" value="RHW67509.1"/>
    <property type="molecule type" value="Genomic_DNA"/>
</dbReference>
<protein>
    <submittedName>
        <fullName evidence="2">Uncharacterized protein</fullName>
    </submittedName>
</protein>
<comment type="caution">
    <text evidence="2">The sequence shown here is derived from an EMBL/GenBank/DDBJ whole genome shotgun (WGS) entry which is preliminary data.</text>
</comment>
<evidence type="ECO:0000256" key="1">
    <source>
        <dbReference type="SAM" id="MobiDB-lite"/>
    </source>
</evidence>